<accession>A0A7S3YDJ4</accession>
<keyword evidence="2" id="KW-0812">Transmembrane</keyword>
<evidence type="ECO:0000256" key="2">
    <source>
        <dbReference type="SAM" id="Phobius"/>
    </source>
</evidence>
<feature type="chain" id="PRO_5030515798" description="Pectin acetylesterase" evidence="3">
    <location>
        <begin position="20"/>
        <end position="524"/>
    </location>
</feature>
<reference evidence="4" key="1">
    <citation type="submission" date="2021-01" db="EMBL/GenBank/DDBJ databases">
        <authorList>
            <person name="Corre E."/>
            <person name="Pelletier E."/>
            <person name="Niang G."/>
            <person name="Scheremetjew M."/>
            <person name="Finn R."/>
            <person name="Kale V."/>
            <person name="Holt S."/>
            <person name="Cochrane G."/>
            <person name="Meng A."/>
            <person name="Brown T."/>
            <person name="Cohen L."/>
        </authorList>
    </citation>
    <scope>NUCLEOTIDE SEQUENCE</scope>
    <source>
        <strain evidence="4">CCCM811</strain>
    </source>
</reference>
<keyword evidence="2" id="KW-1133">Transmembrane helix</keyword>
<evidence type="ECO:0000256" key="1">
    <source>
        <dbReference type="SAM" id="MobiDB-lite"/>
    </source>
</evidence>
<dbReference type="AlphaFoldDB" id="A0A7S3YDJ4"/>
<feature type="signal peptide" evidence="3">
    <location>
        <begin position="1"/>
        <end position="19"/>
    </location>
</feature>
<evidence type="ECO:0008006" key="5">
    <source>
        <dbReference type="Google" id="ProtNLM"/>
    </source>
</evidence>
<dbReference type="PANTHER" id="PTHR21562:SF67">
    <property type="entry name" value="PECTIN ACETYLESTERASE"/>
    <property type="match status" value="1"/>
</dbReference>
<sequence length="524" mass="55692">MRSSLVLLALTWGALLCGAQMTLQSIPADIFSSTNPRCLDGSAAKFYYEPAPLGSTTTQWVIFFEGGGFCATFSDCVDRSTISLGSSTQLDSTLTVRGVLDSDATFNPIFSQFHRVYVPYCDGFFMSGDQPDQVFEEVDGQQKGLWFRGHGILNGILDTLLREYGLGNATQVLLSGESAGAMTVYFNGEYIKSRLPQNAVVKASPISGFFLTRTQLDGQNELRDGVIAADPLHLASPLKNNSCNNFVADPRECLLPNETYAHYSLPIFVINSALDAFSLGFHTAGQDFGECANPDNEFQTCNANQVATYNRWRDNFVEDISRSQTSTAPGNGMFIHTCFEHSEARDREGFTSWSLNSTRLVVALGNWFTAPVSSPASQHTYKPCSLTTQQPVQCNPSCLLTTATTSPPTASTTTTTPTSTPSASPTATPTTPISPTATPTTPISPTTSPIEPADGPTTSSPTSSLGASDLSGSSSSEGSSNSESTGLVAGIAVAGAFAVVTVVALVVYCVRKPKPAPIPSVEQV</sequence>
<feature type="region of interest" description="Disordered" evidence="1">
    <location>
        <begin position="402"/>
        <end position="484"/>
    </location>
</feature>
<feature type="transmembrane region" description="Helical" evidence="2">
    <location>
        <begin position="487"/>
        <end position="510"/>
    </location>
</feature>
<dbReference type="EMBL" id="HBIV01004393">
    <property type="protein sequence ID" value="CAE0648497.1"/>
    <property type="molecule type" value="Transcribed_RNA"/>
</dbReference>
<name>A0A7S3YDJ4_9EUKA</name>
<organism evidence="4">
    <name type="scientific">Lotharella globosa</name>
    <dbReference type="NCBI Taxonomy" id="91324"/>
    <lineage>
        <taxon>Eukaryota</taxon>
        <taxon>Sar</taxon>
        <taxon>Rhizaria</taxon>
        <taxon>Cercozoa</taxon>
        <taxon>Chlorarachniophyceae</taxon>
        <taxon>Lotharella</taxon>
    </lineage>
</organism>
<proteinExistence type="predicted"/>
<dbReference type="GO" id="GO:0016787">
    <property type="term" value="F:hydrolase activity"/>
    <property type="evidence" value="ECO:0007669"/>
    <property type="project" value="InterPro"/>
</dbReference>
<dbReference type="Pfam" id="PF03283">
    <property type="entry name" value="PAE"/>
    <property type="match status" value="1"/>
</dbReference>
<gene>
    <name evidence="4" type="ORF">LGLO00237_LOCUS3084</name>
</gene>
<evidence type="ECO:0000256" key="3">
    <source>
        <dbReference type="SAM" id="SignalP"/>
    </source>
</evidence>
<evidence type="ECO:0000313" key="4">
    <source>
        <dbReference type="EMBL" id="CAE0648497.1"/>
    </source>
</evidence>
<keyword evidence="2" id="KW-0472">Membrane</keyword>
<dbReference type="InterPro" id="IPR004963">
    <property type="entry name" value="PAE/NOTUM"/>
</dbReference>
<protein>
    <recommendedName>
        <fullName evidence="5">Pectin acetylesterase</fullName>
    </recommendedName>
</protein>
<keyword evidence="3" id="KW-0732">Signal</keyword>
<dbReference type="PANTHER" id="PTHR21562">
    <property type="entry name" value="NOTUM-RELATED"/>
    <property type="match status" value="1"/>
</dbReference>